<gene>
    <name evidence="1" type="ORF">GCM10010502_63520</name>
    <name evidence="2" type="ORF">HS99_0006220</name>
</gene>
<comment type="caution">
    <text evidence="2">The sequence shown here is derived from an EMBL/GenBank/DDBJ whole genome shotgun (WGS) entry which is preliminary data.</text>
</comment>
<dbReference type="Proteomes" id="UP000610124">
    <property type="component" value="Unassembled WGS sequence"/>
</dbReference>
<dbReference type="AlphaFoldDB" id="A0A1E7N9K6"/>
<reference evidence="2 3" key="2">
    <citation type="submission" date="2014-07" db="EMBL/GenBank/DDBJ databases">
        <authorList>
            <person name="Zhang J.E."/>
            <person name="Yang H."/>
            <person name="Guo J."/>
            <person name="Deng Z."/>
            <person name="Luo H."/>
            <person name="Luo M."/>
            <person name="Zhao B."/>
        </authorList>
    </citation>
    <scope>NUCLEOTIDE SEQUENCE [LARGE SCALE GENOMIC DNA]</scope>
    <source>
        <strain evidence="2">ATCC 10762</strain>
        <strain evidence="3">ATCC 10762 / DSM 40127 / CCM 3239 / JCM 4008 / LMG 5968 / NBRC 12843 / NCIMB 8234 / A-377</strain>
    </source>
</reference>
<keyword evidence="3" id="KW-1185">Reference proteome</keyword>
<dbReference type="EMBL" id="BMUB01000024">
    <property type="protein sequence ID" value="GGV00351.1"/>
    <property type="molecule type" value="Genomic_DNA"/>
</dbReference>
<reference evidence="2" key="4">
    <citation type="submission" date="2016-08" db="EMBL/GenBank/DDBJ databases">
        <title>Sequencing, Assembly and Comparative Genomics of S. aureofaciens ATCC 10762.</title>
        <authorList>
            <person name="Gradnigo J.S."/>
            <person name="Johnson N."/>
            <person name="Somerville G.A."/>
        </authorList>
    </citation>
    <scope>NUCLEOTIDE SEQUENCE [LARGE SCALE GENOMIC DNA]</scope>
    <source>
        <strain evidence="2">ATCC 10762</strain>
    </source>
</reference>
<protein>
    <submittedName>
        <fullName evidence="2">Uncharacterized protein</fullName>
    </submittedName>
</protein>
<accession>A0A1E7N9K6</accession>
<dbReference type="RefSeq" id="WP_030556406.1">
    <property type="nucleotide sequence ID" value="NZ_BMUB01000024.1"/>
</dbReference>
<evidence type="ECO:0000313" key="1">
    <source>
        <dbReference type="EMBL" id="GGV00351.1"/>
    </source>
</evidence>
<evidence type="ECO:0000313" key="3">
    <source>
        <dbReference type="Proteomes" id="UP000037395"/>
    </source>
</evidence>
<accession>A0A8H9HXX5</accession>
<dbReference type="Proteomes" id="UP000037395">
    <property type="component" value="Unassembled WGS sequence"/>
</dbReference>
<proteinExistence type="predicted"/>
<dbReference type="OrthoDB" id="9982974at2"/>
<dbReference type="EMBL" id="JPRF03000021">
    <property type="protein sequence ID" value="OEV37372.1"/>
    <property type="molecule type" value="Genomic_DNA"/>
</dbReference>
<reference evidence="3" key="3">
    <citation type="submission" date="2016-08" db="EMBL/GenBank/DDBJ databases">
        <title>Sequencing, assembly and comparative genomics of S. aureofaciens ATCC 10762.</title>
        <authorList>
            <person name="Gradnigo J.S."/>
            <person name="Johnson N."/>
            <person name="Somerville G.A."/>
        </authorList>
    </citation>
    <scope>NUCLEOTIDE SEQUENCE [LARGE SCALE GENOMIC DNA]</scope>
    <source>
        <strain evidence="3">ATCC 10762 / DSM 40127 / CCM 3239 / JCM 4008 / LMG 5968 / NBRC 12843 / NCIMB 8234 / A-377</strain>
    </source>
</reference>
<sequence>MLDHIVTGRLDDVAPEPADEDVLDQLTRTTDNAHVYLEAWLTAAYLDGTGCYADPAVRAASQLPELLLGHANRRHSCPPGCPGTSAQCDGCAQACGGDAHRRQALMSRLFAHILADRQQEARRLLVVPVAGPDAPA</sequence>
<dbReference type="KEGG" id="kau:B6264_29690"/>
<name>A0A1E7N9K6_KITAU</name>
<reference evidence="1" key="5">
    <citation type="submission" date="2020-09" db="EMBL/GenBank/DDBJ databases">
        <authorList>
            <person name="Sun Q."/>
            <person name="Ohkuma M."/>
        </authorList>
    </citation>
    <scope>NUCLEOTIDE SEQUENCE</scope>
    <source>
        <strain evidence="1">JCM 4434</strain>
    </source>
</reference>
<organism evidence="2 3">
    <name type="scientific">Kitasatospora aureofaciens</name>
    <name type="common">Streptomyces aureofaciens</name>
    <dbReference type="NCBI Taxonomy" id="1894"/>
    <lineage>
        <taxon>Bacteria</taxon>
        <taxon>Bacillati</taxon>
        <taxon>Actinomycetota</taxon>
        <taxon>Actinomycetes</taxon>
        <taxon>Kitasatosporales</taxon>
        <taxon>Streptomycetaceae</taxon>
        <taxon>Kitasatospora</taxon>
    </lineage>
</organism>
<reference evidence="1" key="1">
    <citation type="journal article" date="2014" name="Int. J. Syst. Evol. Microbiol.">
        <title>Complete genome sequence of Corynebacterium casei LMG S-19264T (=DSM 44701T), isolated from a smear-ripened cheese.</title>
        <authorList>
            <consortium name="US DOE Joint Genome Institute (JGI-PGF)"/>
            <person name="Walter F."/>
            <person name="Albersmeier A."/>
            <person name="Kalinowski J."/>
            <person name="Ruckert C."/>
        </authorList>
    </citation>
    <scope>NUCLEOTIDE SEQUENCE</scope>
    <source>
        <strain evidence="1">JCM 4434</strain>
    </source>
</reference>
<evidence type="ECO:0000313" key="2">
    <source>
        <dbReference type="EMBL" id="OEV37372.1"/>
    </source>
</evidence>
<dbReference type="GeneID" id="97489286"/>